<dbReference type="Proteomes" id="UP000821656">
    <property type="component" value="Unassembled WGS sequence"/>
</dbReference>
<dbReference type="OrthoDB" id="470767at2"/>
<organism evidence="1 3">
    <name type="scientific">Clostridium beijerinckii</name>
    <name type="common">Clostridium MP</name>
    <dbReference type="NCBI Taxonomy" id="1520"/>
    <lineage>
        <taxon>Bacteria</taxon>
        <taxon>Bacillati</taxon>
        <taxon>Bacillota</taxon>
        <taxon>Clostridia</taxon>
        <taxon>Eubacteriales</taxon>
        <taxon>Clostridiaceae</taxon>
        <taxon>Clostridium</taxon>
    </lineage>
</organism>
<accession>A0A0B5QTS9</accession>
<dbReference type="KEGG" id="cbei:LF65_03709"/>
<proteinExistence type="predicted"/>
<evidence type="ECO:0000313" key="3">
    <source>
        <dbReference type="Proteomes" id="UP000031866"/>
    </source>
</evidence>
<name>A0A0B5QTS9_CLOBE</name>
<evidence type="ECO:0000313" key="1">
    <source>
        <dbReference type="EMBL" id="AJH00264.1"/>
    </source>
</evidence>
<reference evidence="1" key="2">
    <citation type="submission" date="2016-02" db="EMBL/GenBank/DDBJ databases">
        <title>Genome sequence of Clostridium beijerinckii strain 59B.</title>
        <authorList>
            <person name="Little G.T."/>
            <person name="Minton N.P."/>
        </authorList>
    </citation>
    <scope>NUCLEOTIDE SEQUENCE</scope>
    <source>
        <strain evidence="1">NCIMB 14988</strain>
    </source>
</reference>
<protein>
    <submittedName>
        <fullName evidence="1">1,4-dihydroxy-6-naphthoate synthase</fullName>
    </submittedName>
</protein>
<dbReference type="EMBL" id="JABSXK010000001">
    <property type="protein sequence ID" value="NRV11018.1"/>
    <property type="molecule type" value="Genomic_DNA"/>
</dbReference>
<dbReference type="RefSeq" id="WP_041897957.1">
    <property type="nucleotide sequence ID" value="NZ_CP010086.2"/>
</dbReference>
<reference evidence="2" key="3">
    <citation type="submission" date="2020-05" db="EMBL/GenBank/DDBJ databases">
        <title>Genomic insights into acetone-butanol-ethanol (ABE) fermentation by sequencing solventogenic clostridia strains.</title>
        <authorList>
            <person name="Brown S."/>
        </authorList>
    </citation>
    <scope>NUCLEOTIDE SEQUENCE</scope>
    <source>
        <strain evidence="2">DJ126</strain>
    </source>
</reference>
<dbReference type="STRING" id="1520.LF65_03709"/>
<gene>
    <name evidence="2" type="ORF">DFH45_003981</name>
    <name evidence="1" type="ORF">LF65_03709</name>
</gene>
<reference evidence="3" key="1">
    <citation type="submission" date="2014-12" db="EMBL/GenBank/DDBJ databases">
        <title>Genome sequence of Clostridium beijerinckii strain 59B.</title>
        <authorList>
            <person name="Little G.T."/>
            <person name="Minton N.P."/>
        </authorList>
    </citation>
    <scope>NUCLEOTIDE SEQUENCE [LARGE SCALE GENOMIC DNA]</scope>
    <source>
        <strain evidence="3">59B</strain>
    </source>
</reference>
<dbReference type="Proteomes" id="UP000031866">
    <property type="component" value="Chromosome"/>
</dbReference>
<dbReference type="AlphaFoldDB" id="A0A0B5QTS9"/>
<evidence type="ECO:0000313" key="2">
    <source>
        <dbReference type="EMBL" id="NRV11018.1"/>
    </source>
</evidence>
<dbReference type="EMBL" id="CP010086">
    <property type="protein sequence ID" value="AJH00264.1"/>
    <property type="molecule type" value="Genomic_DNA"/>
</dbReference>
<sequence length="127" mass="14971">MNSYENLFCKVFIDTNEERLSLLSSIKDVVLGTTERWTITSNLMELELRKNDDFNEPLRFEKQDGFLYSRYYIEIEPIGDIKQEQYISSVSMLLENLWALGYKAVAACDFENELPRKGGYRYEINTQ</sequence>